<keyword evidence="4" id="KW-0813">Transport</keyword>
<keyword evidence="6 11" id="KW-0067">ATP-binding</keyword>
<dbReference type="GO" id="GO:0000155">
    <property type="term" value="F:phosphorelay sensor kinase activity"/>
    <property type="evidence" value="ECO:0007669"/>
    <property type="project" value="InterPro"/>
</dbReference>
<gene>
    <name evidence="11" type="ORF">ALO75_01962</name>
</gene>
<evidence type="ECO:0000256" key="7">
    <source>
        <dbReference type="SAM" id="Phobius"/>
    </source>
</evidence>
<feature type="transmembrane region" description="Helical" evidence="7">
    <location>
        <begin position="234"/>
        <end position="254"/>
    </location>
</feature>
<accession>A0A0P9NTP1</accession>
<comment type="caution">
    <text evidence="11">The sequence shown here is derived from an EMBL/GenBank/DDBJ whole genome shotgun (WGS) entry which is preliminary data.</text>
</comment>
<dbReference type="InterPro" id="IPR050319">
    <property type="entry name" value="ABC_transp_ATP-bind"/>
</dbReference>
<dbReference type="InterPro" id="IPR036097">
    <property type="entry name" value="HisK_dim/P_sf"/>
</dbReference>
<evidence type="ECO:0000259" key="9">
    <source>
        <dbReference type="PROSITE" id="PS50885"/>
    </source>
</evidence>
<dbReference type="InterPro" id="IPR003660">
    <property type="entry name" value="HAMP_dom"/>
</dbReference>
<dbReference type="Gene3D" id="3.40.50.300">
    <property type="entry name" value="P-loop containing nucleotide triphosphate hydrolases"/>
    <property type="match status" value="2"/>
</dbReference>
<dbReference type="PANTHER" id="PTHR43776:SF7">
    <property type="entry name" value="D,D-DIPEPTIDE TRANSPORT ATP-BINDING PROTEIN DDPF-RELATED"/>
    <property type="match status" value="1"/>
</dbReference>
<keyword evidence="7" id="KW-0812">Transmembrane</keyword>
<dbReference type="SMART" id="SM00304">
    <property type="entry name" value="HAMP"/>
    <property type="match status" value="1"/>
</dbReference>
<evidence type="ECO:0000256" key="6">
    <source>
        <dbReference type="ARBA" id="ARBA00022840"/>
    </source>
</evidence>
<evidence type="ECO:0000313" key="11">
    <source>
        <dbReference type="EMBL" id="KPX00739.1"/>
    </source>
</evidence>
<dbReference type="Pfam" id="PF00672">
    <property type="entry name" value="HAMP"/>
    <property type="match status" value="1"/>
</dbReference>
<keyword evidence="7" id="KW-0472">Membrane</keyword>
<dbReference type="PANTHER" id="PTHR43776">
    <property type="entry name" value="TRANSPORT ATP-BINDING PROTEIN"/>
    <property type="match status" value="1"/>
</dbReference>
<dbReference type="EC" id="2.7.13.3" evidence="3"/>
<dbReference type="GO" id="GO:0005524">
    <property type="term" value="F:ATP binding"/>
    <property type="evidence" value="ECO:0007669"/>
    <property type="project" value="UniProtKB-KW"/>
</dbReference>
<comment type="similarity">
    <text evidence="2">Belongs to the ABC transporter superfamily.</text>
</comment>
<dbReference type="Pfam" id="PF08352">
    <property type="entry name" value="oligo_HPY"/>
    <property type="match status" value="1"/>
</dbReference>
<feature type="transmembrane region" description="Helical" evidence="7">
    <location>
        <begin position="6"/>
        <end position="30"/>
    </location>
</feature>
<dbReference type="AlphaFoldDB" id="A0A0P9NTP1"/>
<feature type="domain" description="HAMP" evidence="9">
    <location>
        <begin position="255"/>
        <end position="307"/>
    </location>
</feature>
<dbReference type="InterPro" id="IPR017871">
    <property type="entry name" value="ABC_transporter-like_CS"/>
</dbReference>
<protein>
    <recommendedName>
        <fullName evidence="3">histidine kinase</fullName>
        <ecNumber evidence="3">2.7.13.3</ecNumber>
    </recommendedName>
</protein>
<evidence type="ECO:0000259" key="10">
    <source>
        <dbReference type="PROSITE" id="PS50893"/>
    </source>
</evidence>
<dbReference type="InterPro" id="IPR003661">
    <property type="entry name" value="HisK_dim/P_dom"/>
</dbReference>
<dbReference type="CDD" id="cd00082">
    <property type="entry name" value="HisKA"/>
    <property type="match status" value="1"/>
</dbReference>
<dbReference type="SUPFAM" id="SSF47384">
    <property type="entry name" value="Homodimeric domain of signal transducing histidine kinase"/>
    <property type="match status" value="1"/>
</dbReference>
<keyword evidence="7" id="KW-1133">Transmembrane helix</keyword>
<dbReference type="PROSITE" id="PS50109">
    <property type="entry name" value="HIS_KIN"/>
    <property type="match status" value="1"/>
</dbReference>
<dbReference type="InterPro" id="IPR005467">
    <property type="entry name" value="His_kinase_dom"/>
</dbReference>
<dbReference type="PROSITE" id="PS50885">
    <property type="entry name" value="HAMP"/>
    <property type="match status" value="1"/>
</dbReference>
<dbReference type="InterPro" id="IPR027417">
    <property type="entry name" value="P-loop_NTPase"/>
</dbReference>
<dbReference type="Gene3D" id="1.10.287.130">
    <property type="match status" value="1"/>
</dbReference>
<dbReference type="PROSITE" id="PS50893">
    <property type="entry name" value="ABC_TRANSPORTER_2"/>
    <property type="match status" value="2"/>
</dbReference>
<dbReference type="CDD" id="cd06225">
    <property type="entry name" value="HAMP"/>
    <property type="match status" value="1"/>
</dbReference>
<evidence type="ECO:0000256" key="5">
    <source>
        <dbReference type="ARBA" id="ARBA00022741"/>
    </source>
</evidence>
<dbReference type="Pfam" id="PF00005">
    <property type="entry name" value="ABC_tran"/>
    <property type="match status" value="2"/>
</dbReference>
<dbReference type="SUPFAM" id="SSF158472">
    <property type="entry name" value="HAMP domain-like"/>
    <property type="match status" value="1"/>
</dbReference>
<dbReference type="CDD" id="cd03257">
    <property type="entry name" value="ABC_NikE_OppD_transporters"/>
    <property type="match status" value="1"/>
</dbReference>
<evidence type="ECO:0000256" key="1">
    <source>
        <dbReference type="ARBA" id="ARBA00000085"/>
    </source>
</evidence>
<dbReference type="InterPro" id="IPR003593">
    <property type="entry name" value="AAA+_ATPase"/>
</dbReference>
<evidence type="ECO:0000256" key="3">
    <source>
        <dbReference type="ARBA" id="ARBA00012438"/>
    </source>
</evidence>
<comment type="catalytic activity">
    <reaction evidence="1">
        <text>ATP + protein L-histidine = ADP + protein N-phospho-L-histidine.</text>
        <dbReference type="EC" id="2.7.13.3"/>
    </reaction>
</comment>
<dbReference type="PROSITE" id="PS00211">
    <property type="entry name" value="ABC_TRANSPORTER_1"/>
    <property type="match status" value="1"/>
</dbReference>
<dbReference type="InterPro" id="IPR003439">
    <property type="entry name" value="ABC_transporter-like_ATP-bd"/>
</dbReference>
<feature type="domain" description="Histidine kinase" evidence="8">
    <location>
        <begin position="315"/>
        <end position="393"/>
    </location>
</feature>
<organism evidence="11 12">
    <name type="scientific">Pseudomonas syringae pv. coryli</name>
    <dbReference type="NCBI Taxonomy" id="317659"/>
    <lineage>
        <taxon>Bacteria</taxon>
        <taxon>Pseudomonadati</taxon>
        <taxon>Pseudomonadota</taxon>
        <taxon>Gammaproteobacteria</taxon>
        <taxon>Pseudomonadales</taxon>
        <taxon>Pseudomonadaceae</taxon>
        <taxon>Pseudomonas</taxon>
    </lineage>
</organism>
<dbReference type="Pfam" id="PF00512">
    <property type="entry name" value="HisKA"/>
    <property type="match status" value="1"/>
</dbReference>
<dbReference type="GO" id="GO:0016020">
    <property type="term" value="C:membrane"/>
    <property type="evidence" value="ECO:0007669"/>
    <property type="project" value="InterPro"/>
</dbReference>
<keyword evidence="12" id="KW-1185">Reference proteome</keyword>
<dbReference type="SMART" id="SM00382">
    <property type="entry name" value="AAA"/>
    <property type="match status" value="2"/>
</dbReference>
<feature type="domain" description="ABC transporter" evidence="10">
    <location>
        <begin position="248"/>
        <end position="533"/>
    </location>
</feature>
<dbReference type="SMART" id="SM00388">
    <property type="entry name" value="HisKA"/>
    <property type="match status" value="1"/>
</dbReference>
<name>A0A0P9NTP1_9PSED</name>
<dbReference type="NCBIfam" id="TIGR01727">
    <property type="entry name" value="oligo_HPY"/>
    <property type="match status" value="1"/>
</dbReference>
<dbReference type="Gene3D" id="6.10.340.10">
    <property type="match status" value="1"/>
</dbReference>
<evidence type="ECO:0000256" key="2">
    <source>
        <dbReference type="ARBA" id="ARBA00005417"/>
    </source>
</evidence>
<dbReference type="EMBL" id="LJQC01000427">
    <property type="protein sequence ID" value="KPX00739.1"/>
    <property type="molecule type" value="Genomic_DNA"/>
</dbReference>
<dbReference type="PATRIC" id="fig|317659.3.peg.3040"/>
<evidence type="ECO:0000313" key="12">
    <source>
        <dbReference type="Proteomes" id="UP000051335"/>
    </source>
</evidence>
<proteinExistence type="inferred from homology"/>
<dbReference type="GO" id="GO:0055085">
    <property type="term" value="P:transmembrane transport"/>
    <property type="evidence" value="ECO:0007669"/>
    <property type="project" value="UniProtKB-ARBA"/>
</dbReference>
<dbReference type="GO" id="GO:0015833">
    <property type="term" value="P:peptide transport"/>
    <property type="evidence" value="ECO:0007669"/>
    <property type="project" value="InterPro"/>
</dbReference>
<evidence type="ECO:0000256" key="4">
    <source>
        <dbReference type="ARBA" id="ARBA00022448"/>
    </source>
</evidence>
<dbReference type="SUPFAM" id="SSF52540">
    <property type="entry name" value="P-loop containing nucleoside triphosphate hydrolases"/>
    <property type="match status" value="2"/>
</dbReference>
<evidence type="ECO:0000259" key="8">
    <source>
        <dbReference type="PROSITE" id="PS50109"/>
    </source>
</evidence>
<dbReference type="InterPro" id="IPR013563">
    <property type="entry name" value="Oligopep_ABC_C"/>
</dbReference>
<sequence length="891" mass="97732">MNSIFLRIYGGVLGVLVLVALLGVLALHVLNQSRGEQYRERLAHGTFTIMADNLVPLDGIERRRALAIWERLLGIPLSLQTLEQAHLDSSALGQLARGKVVVEQIGPHAARVYRQLSDKEPLLLTGEVQQITEQLARATIYLLIDELVRFPVDEQPARLQALRSDKGFGFDLHLLALDQADLDDDQRRRVYEGDTVMALGKGGDSIRVLAGIVDTNWVLEIGPLYQMNPYPLHWLLLIALMGLCLIGLVVYLLVRRLERRVLELEAAATQIAQGSLQTRVPTEGSDSVGRVAAAFNSMAEHLQRSLMIQRELVRAVSHELRTPVARLRFGLEMVSDAATPEARRKYMHGMDSDIQDLDKLVDEMLTYARLEQGAPTLNFQRVDLDALIDQVIEGALIHGLGSRTELEAKAVELFRDLALPNPESIGRRYPHQVSGGQLQRVMAAMALISDPLLVILDEPTTALDVTTQIDVLRAFKRVVRDRGATAVYVSHDLAVVAQMADQIVVLNGGRIIEQSSTAALLKGPADAYTRSLLAAARPDKVLSPASEVVKDSTLLTIKGLTAGYGKKNLQGMPMIRVLEDIDLTIRRGQAIGVIGESGSGKSTLARVVAGLLDPAHGSLTFDGAELSGTLAGRTEEQFRRIQMVFQNADTALNPMHSISAILARPLKMYFGLKGKALRERIDELMDLVRLPRELAERLPNELSGGQKQRVNLARALAAKPDLILCDEVTSALDTVVGACILELLGELRRKLGVSYLFISHDISTVRALCDDIVVMYSGHKVEEGSREAFSRMPFHPYTDLLVHSVPELRQGWLETCGVTSGNLPPISAPANNPELCTFLNRCPARIEGLCNKTAPGRRLIAGGSEILCHRDSDELQAVQENLNPETVGAYA</sequence>
<keyword evidence="5" id="KW-0547">Nucleotide-binding</keyword>
<dbReference type="Proteomes" id="UP000051335">
    <property type="component" value="Unassembled WGS sequence"/>
</dbReference>
<reference evidence="11 12" key="1">
    <citation type="submission" date="2015-09" db="EMBL/GenBank/DDBJ databases">
        <title>Genome announcement of multiple Pseudomonas syringae strains.</title>
        <authorList>
            <person name="Thakur S."/>
            <person name="Wang P.W."/>
            <person name="Gong Y."/>
            <person name="Weir B.S."/>
            <person name="Guttman D.S."/>
        </authorList>
    </citation>
    <scope>NUCLEOTIDE SEQUENCE [LARGE SCALE GENOMIC DNA]</scope>
    <source>
        <strain evidence="11 12">ICMP17001</strain>
    </source>
</reference>
<feature type="domain" description="ABC transporter" evidence="10">
    <location>
        <begin position="555"/>
        <end position="802"/>
    </location>
</feature>
<dbReference type="GO" id="GO:0016887">
    <property type="term" value="F:ATP hydrolysis activity"/>
    <property type="evidence" value="ECO:0007669"/>
    <property type="project" value="InterPro"/>
</dbReference>